<keyword evidence="2" id="KW-0503">Monooxygenase</keyword>
<keyword evidence="1" id="KW-0560">Oxidoreductase</keyword>
<dbReference type="InterPro" id="IPR009078">
    <property type="entry name" value="Ferritin-like_SF"/>
</dbReference>
<evidence type="ECO:0000256" key="2">
    <source>
        <dbReference type="ARBA" id="ARBA00023033"/>
    </source>
</evidence>
<dbReference type="SUPFAM" id="SSF47240">
    <property type="entry name" value="Ferritin-like"/>
    <property type="match status" value="1"/>
</dbReference>
<protein>
    <submittedName>
        <fullName evidence="3">Phenol hydroxylase P1 protein</fullName>
    </submittedName>
</protein>
<reference evidence="4" key="1">
    <citation type="journal article" date="2019" name="Int. J. Syst. Evol. Microbiol.">
        <title>The Global Catalogue of Microorganisms (GCM) 10K type strain sequencing project: providing services to taxonomists for standard genome sequencing and annotation.</title>
        <authorList>
            <consortium name="The Broad Institute Genomics Platform"/>
            <consortium name="The Broad Institute Genome Sequencing Center for Infectious Disease"/>
            <person name="Wu L."/>
            <person name="Ma J."/>
        </authorList>
    </citation>
    <scope>NUCLEOTIDE SEQUENCE [LARGE SCALE GENOMIC DNA]</scope>
    <source>
        <strain evidence="4">NBRC 100033</strain>
    </source>
</reference>
<evidence type="ECO:0000256" key="1">
    <source>
        <dbReference type="ARBA" id="ARBA00023002"/>
    </source>
</evidence>
<organism evidence="3 4">
    <name type="scientific">Marinospirillum insulare</name>
    <dbReference type="NCBI Taxonomy" id="217169"/>
    <lineage>
        <taxon>Bacteria</taxon>
        <taxon>Pseudomonadati</taxon>
        <taxon>Pseudomonadota</taxon>
        <taxon>Gammaproteobacteria</taxon>
        <taxon>Oceanospirillales</taxon>
        <taxon>Oceanospirillaceae</taxon>
        <taxon>Marinospirillum</taxon>
    </lineage>
</organism>
<accession>A0ABQ6A382</accession>
<gene>
    <name evidence="3" type="primary">mphL</name>
    <name evidence="3" type="ORF">GCM10007878_19820</name>
</gene>
<name>A0ABQ6A382_9GAMM</name>
<dbReference type="InterPro" id="IPR003430">
    <property type="entry name" value="Phenol_Hydrox"/>
</dbReference>
<sequence>MTIEIKTATLQPIRNTFANIERRFGDKLASRYQEATYDLQGEVNFHYRPLWQPQHELNDKSRTQIKMADWYDLKDPRQFYYGTYVQQRAKHQEATETNYSFFDKRGLAEHLPEEVKSHLITYLIPLRHVEHTANLNNMYGCAFGYGTAITQALLYNAMDRLGNAQYLSRIGLLLDGNSSESLATAKQEWIKNPAWQDMRALCEEMTTVEDWFEVFIAQDLVVDTLIFNIFYEQLDEKLAAMGGRDVALLTEFMHVWSKDSSRWLDSVLKTVASESEDNRALLESWVKQWRQKTLEALKPIAAAMLDNSDALDVADAQLETRLNKIGITR</sequence>
<dbReference type="PIRSF" id="PIRSF000040">
    <property type="entry name" value="MMOH_comp"/>
    <property type="match status" value="1"/>
</dbReference>
<dbReference type="InterPro" id="IPR012348">
    <property type="entry name" value="RNR-like"/>
</dbReference>
<keyword evidence="4" id="KW-1185">Reference proteome</keyword>
<dbReference type="Gene3D" id="1.10.620.20">
    <property type="entry name" value="Ribonucleotide Reductase, subunit A"/>
    <property type="match status" value="1"/>
</dbReference>
<evidence type="ECO:0000313" key="4">
    <source>
        <dbReference type="Proteomes" id="UP001156682"/>
    </source>
</evidence>
<dbReference type="Pfam" id="PF02332">
    <property type="entry name" value="Phenol_Hydrox"/>
    <property type="match status" value="1"/>
</dbReference>
<evidence type="ECO:0000313" key="3">
    <source>
        <dbReference type="EMBL" id="GLR64544.1"/>
    </source>
</evidence>
<comment type="caution">
    <text evidence="3">The sequence shown here is derived from an EMBL/GenBank/DDBJ whole genome shotgun (WGS) entry which is preliminary data.</text>
</comment>
<dbReference type="InterPro" id="IPR012078">
    <property type="entry name" value="MP_mOase_hydro"/>
</dbReference>
<dbReference type="Proteomes" id="UP001156682">
    <property type="component" value="Unassembled WGS sequence"/>
</dbReference>
<proteinExistence type="predicted"/>
<dbReference type="EMBL" id="BSOR01000035">
    <property type="protein sequence ID" value="GLR64544.1"/>
    <property type="molecule type" value="Genomic_DNA"/>
</dbReference>
<dbReference type="CDD" id="cd01058">
    <property type="entry name" value="AAMH_B"/>
    <property type="match status" value="1"/>
</dbReference>
<dbReference type="RefSeq" id="WP_027851614.1">
    <property type="nucleotide sequence ID" value="NZ_BSOR01000035.1"/>
</dbReference>